<feature type="chain" id="PRO_5034053807" evidence="1">
    <location>
        <begin position="31"/>
        <end position="113"/>
    </location>
</feature>
<comment type="caution">
    <text evidence="2">The sequence shown here is derived from an EMBL/GenBank/DDBJ whole genome shotgun (WGS) entry which is preliminary data.</text>
</comment>
<organism evidence="2 3">
    <name type="scientific">Petromyces alliaceus</name>
    <name type="common">Aspergillus alliaceus</name>
    <dbReference type="NCBI Taxonomy" id="209559"/>
    <lineage>
        <taxon>Eukaryota</taxon>
        <taxon>Fungi</taxon>
        <taxon>Dikarya</taxon>
        <taxon>Ascomycota</taxon>
        <taxon>Pezizomycotina</taxon>
        <taxon>Eurotiomycetes</taxon>
        <taxon>Eurotiomycetidae</taxon>
        <taxon>Eurotiales</taxon>
        <taxon>Aspergillaceae</taxon>
        <taxon>Aspergillus</taxon>
        <taxon>Aspergillus subgen. Circumdati</taxon>
    </lineage>
</organism>
<dbReference type="Proteomes" id="UP000541154">
    <property type="component" value="Unassembled WGS sequence"/>
</dbReference>
<sequence>MRLTPSGYPRFKTVTMLHLTVCFLLAFATAAPVAHDPAHGSVQARSPTNIYPGVGLAGDEADAHVKLGLAGEENDHAKRTNIYPGVGLAGEENEHAKRTNIYPGVGLAGESEE</sequence>
<evidence type="ECO:0000313" key="3">
    <source>
        <dbReference type="Proteomes" id="UP000541154"/>
    </source>
</evidence>
<dbReference type="AlphaFoldDB" id="A0A8H6EBJ9"/>
<keyword evidence="3" id="KW-1185">Reference proteome</keyword>
<proteinExistence type="predicted"/>
<evidence type="ECO:0000256" key="1">
    <source>
        <dbReference type="SAM" id="SignalP"/>
    </source>
</evidence>
<evidence type="ECO:0000313" key="2">
    <source>
        <dbReference type="EMBL" id="KAF5866551.1"/>
    </source>
</evidence>
<gene>
    <name evidence="2" type="ORF">ETB97_011436</name>
</gene>
<keyword evidence="1" id="KW-0732">Signal</keyword>
<protein>
    <submittedName>
        <fullName evidence="2">Uncharacterized protein</fullName>
    </submittedName>
</protein>
<name>A0A8H6EBJ9_PETAA</name>
<dbReference type="EMBL" id="SPNV01000007">
    <property type="protein sequence ID" value="KAF5866551.1"/>
    <property type="molecule type" value="Genomic_DNA"/>
</dbReference>
<feature type="signal peptide" evidence="1">
    <location>
        <begin position="1"/>
        <end position="30"/>
    </location>
</feature>
<accession>A0A8H6EBJ9</accession>
<reference evidence="2 3" key="1">
    <citation type="submission" date="2019-04" db="EMBL/GenBank/DDBJ databases">
        <title>Aspergillus burnettii sp. nov., novel species from soil in southeast Queensland.</title>
        <authorList>
            <person name="Gilchrist C.L.M."/>
            <person name="Pitt J.I."/>
            <person name="Lange L."/>
            <person name="Lacey H.J."/>
            <person name="Vuong D."/>
            <person name="Midgley D.J."/>
            <person name="Greenfield P."/>
            <person name="Bradbury M."/>
            <person name="Lacey E."/>
            <person name="Busk P.K."/>
            <person name="Pilgaard B."/>
            <person name="Chooi Y.H."/>
            <person name="Piggott A.M."/>
        </authorList>
    </citation>
    <scope>NUCLEOTIDE SEQUENCE [LARGE SCALE GENOMIC DNA]</scope>
    <source>
        <strain evidence="2 3">FRR 5400</strain>
    </source>
</reference>